<reference evidence="1 2" key="1">
    <citation type="submission" date="2013-11" db="EMBL/GenBank/DDBJ databases">
        <title>Comparative genomics of Ignicoccus.</title>
        <authorList>
            <person name="Podar M."/>
        </authorList>
    </citation>
    <scope>NUCLEOTIDE SEQUENCE [LARGE SCALE GENOMIC DNA]</scope>
    <source>
        <strain evidence="1 2">DSM 13165</strain>
    </source>
</reference>
<evidence type="ECO:0000313" key="1">
    <source>
        <dbReference type="EMBL" id="ALU12327.1"/>
    </source>
</evidence>
<evidence type="ECO:0000313" key="2">
    <source>
        <dbReference type="Proteomes" id="UP000060778"/>
    </source>
</evidence>
<accession>A0A0U3FQZ0</accession>
<name>A0A0U3FQZ0_9CREN</name>
<gene>
    <name evidence="1" type="ORF">EYM_02460</name>
</gene>
<keyword evidence="2" id="KW-1185">Reference proteome</keyword>
<dbReference type="EMBL" id="CP006867">
    <property type="protein sequence ID" value="ALU12327.1"/>
    <property type="molecule type" value="Genomic_DNA"/>
</dbReference>
<dbReference type="AlphaFoldDB" id="A0A0U3FQZ0"/>
<protein>
    <submittedName>
        <fullName evidence="1">Uncharacterized protein</fullName>
    </submittedName>
</protein>
<sequence>MNFGETNVDQIEWVEQAFGILQWYFRARDVKLVKGEGGDICIPIVEGLEWRKGDDPEESFARLVEISEKFWSSLKCTKETVPIRYDPLMKAIIYDPEHLTDLLNMKRGKELSWFLLGASLSLHYLNHKSKFSLIDVLKELEGNGLPYLIIAFSNALKIAPWGFEGLIHFDNVLGRAALRMLAKRELIPLNNPQKIAMALIDPSSKLHVCLTKDFCFDIDIIKEAISMRIDDLKTYSLVTLIEAPNKETLSEALNLIEGDV</sequence>
<proteinExistence type="predicted"/>
<dbReference type="Proteomes" id="UP000060778">
    <property type="component" value="Chromosome"/>
</dbReference>
<dbReference type="KEGG" id="iis:EYM_02460"/>
<organism evidence="1 2">
    <name type="scientific">Ignicoccus islandicus DSM 13165</name>
    <dbReference type="NCBI Taxonomy" id="940295"/>
    <lineage>
        <taxon>Archaea</taxon>
        <taxon>Thermoproteota</taxon>
        <taxon>Thermoprotei</taxon>
        <taxon>Desulfurococcales</taxon>
        <taxon>Desulfurococcaceae</taxon>
        <taxon>Ignicoccus</taxon>
    </lineage>
</organism>
<dbReference type="STRING" id="940295.EYM_02460"/>